<dbReference type="SUPFAM" id="SSF55785">
    <property type="entry name" value="PYP-like sensor domain (PAS domain)"/>
    <property type="match status" value="1"/>
</dbReference>
<name>A0A563U8V8_9SPHI</name>
<keyword evidence="20" id="KW-1185">Reference proteome</keyword>
<dbReference type="SMART" id="SM00388">
    <property type="entry name" value="HisKA"/>
    <property type="match status" value="1"/>
</dbReference>
<evidence type="ECO:0000313" key="20">
    <source>
        <dbReference type="Proteomes" id="UP000318010"/>
    </source>
</evidence>
<evidence type="ECO:0000256" key="3">
    <source>
        <dbReference type="ARBA" id="ARBA00004236"/>
    </source>
</evidence>
<feature type="domain" description="Histidine kinase" evidence="16">
    <location>
        <begin position="357"/>
        <end position="576"/>
    </location>
</feature>
<feature type="transmembrane region" description="Helical" evidence="15">
    <location>
        <begin position="147"/>
        <end position="167"/>
    </location>
</feature>
<dbReference type="GO" id="GO:0005886">
    <property type="term" value="C:plasma membrane"/>
    <property type="evidence" value="ECO:0007669"/>
    <property type="project" value="UniProtKB-SubCell"/>
</dbReference>
<dbReference type="Gene3D" id="1.10.287.130">
    <property type="match status" value="1"/>
</dbReference>
<evidence type="ECO:0000256" key="7">
    <source>
        <dbReference type="ARBA" id="ARBA00022679"/>
    </source>
</evidence>
<dbReference type="PANTHER" id="PTHR42878">
    <property type="entry name" value="TWO-COMPONENT HISTIDINE KINASE"/>
    <property type="match status" value="1"/>
</dbReference>
<dbReference type="InterPro" id="IPR003661">
    <property type="entry name" value="HisK_dim/P_dom"/>
</dbReference>
<dbReference type="GO" id="GO:0006355">
    <property type="term" value="P:regulation of DNA-templated transcription"/>
    <property type="evidence" value="ECO:0007669"/>
    <property type="project" value="InterPro"/>
</dbReference>
<comment type="caution">
    <text evidence="19">The sequence shown here is derived from an EMBL/GenBank/DDBJ whole genome shotgun (WGS) entry which is preliminary data.</text>
</comment>
<dbReference type="Gene3D" id="6.10.340.10">
    <property type="match status" value="1"/>
</dbReference>
<comment type="subcellular location">
    <subcellularLocation>
        <location evidence="3">Cell membrane</location>
    </subcellularLocation>
    <subcellularLocation>
        <location evidence="2">Membrane</location>
        <topology evidence="2">Multi-pass membrane protein</topology>
    </subcellularLocation>
</comment>
<dbReference type="Pfam" id="PF00512">
    <property type="entry name" value="HisKA"/>
    <property type="match status" value="1"/>
</dbReference>
<protein>
    <recommendedName>
        <fullName evidence="4">histidine kinase</fullName>
        <ecNumber evidence="4">2.7.13.3</ecNumber>
    </recommendedName>
</protein>
<dbReference type="SUPFAM" id="SSF158472">
    <property type="entry name" value="HAMP domain-like"/>
    <property type="match status" value="1"/>
</dbReference>
<dbReference type="Proteomes" id="UP000318010">
    <property type="component" value="Unassembled WGS sequence"/>
</dbReference>
<keyword evidence="11" id="KW-0067">ATP-binding</keyword>
<dbReference type="PANTHER" id="PTHR42878:SF7">
    <property type="entry name" value="SENSOR HISTIDINE KINASE GLRK"/>
    <property type="match status" value="1"/>
</dbReference>
<dbReference type="InterPro" id="IPR003594">
    <property type="entry name" value="HATPase_dom"/>
</dbReference>
<dbReference type="SMART" id="SM00387">
    <property type="entry name" value="HATPase_c"/>
    <property type="match status" value="1"/>
</dbReference>
<dbReference type="Pfam" id="PF00672">
    <property type="entry name" value="HAMP"/>
    <property type="match status" value="1"/>
</dbReference>
<dbReference type="FunFam" id="3.30.565.10:FF:000023">
    <property type="entry name" value="PAS domain-containing sensor histidine kinase"/>
    <property type="match status" value="1"/>
</dbReference>
<evidence type="ECO:0000259" key="18">
    <source>
        <dbReference type="PROSITE" id="PS50885"/>
    </source>
</evidence>
<dbReference type="SMART" id="SM00304">
    <property type="entry name" value="HAMP"/>
    <property type="match status" value="1"/>
</dbReference>
<dbReference type="Pfam" id="PF00989">
    <property type="entry name" value="PAS"/>
    <property type="match status" value="1"/>
</dbReference>
<evidence type="ECO:0000256" key="1">
    <source>
        <dbReference type="ARBA" id="ARBA00000085"/>
    </source>
</evidence>
<keyword evidence="12 15" id="KW-1133">Transmembrane helix</keyword>
<dbReference type="InterPro" id="IPR036890">
    <property type="entry name" value="HATPase_C_sf"/>
</dbReference>
<dbReference type="GO" id="GO:0007234">
    <property type="term" value="P:osmosensory signaling via phosphorelay pathway"/>
    <property type="evidence" value="ECO:0007669"/>
    <property type="project" value="TreeGrafter"/>
</dbReference>
<keyword evidence="10" id="KW-0418">Kinase</keyword>
<evidence type="ECO:0000256" key="14">
    <source>
        <dbReference type="ARBA" id="ARBA00023136"/>
    </source>
</evidence>
<dbReference type="GO" id="GO:0000156">
    <property type="term" value="F:phosphorelay response regulator activity"/>
    <property type="evidence" value="ECO:0007669"/>
    <property type="project" value="TreeGrafter"/>
</dbReference>
<feature type="domain" description="PAS" evidence="17">
    <location>
        <begin position="232"/>
        <end position="297"/>
    </location>
</feature>
<keyword evidence="5" id="KW-1003">Cell membrane</keyword>
<dbReference type="SMART" id="SM00091">
    <property type="entry name" value="PAS"/>
    <property type="match status" value="1"/>
</dbReference>
<keyword evidence="7" id="KW-0808">Transferase</keyword>
<evidence type="ECO:0000256" key="15">
    <source>
        <dbReference type="SAM" id="Phobius"/>
    </source>
</evidence>
<evidence type="ECO:0000259" key="17">
    <source>
        <dbReference type="PROSITE" id="PS50112"/>
    </source>
</evidence>
<organism evidence="19 20">
    <name type="scientific">Mucilaginibacter achroorhodeus</name>
    <dbReference type="NCBI Taxonomy" id="2599294"/>
    <lineage>
        <taxon>Bacteria</taxon>
        <taxon>Pseudomonadati</taxon>
        <taxon>Bacteroidota</taxon>
        <taxon>Sphingobacteriia</taxon>
        <taxon>Sphingobacteriales</taxon>
        <taxon>Sphingobacteriaceae</taxon>
        <taxon>Mucilaginibacter</taxon>
    </lineage>
</organism>
<dbReference type="SUPFAM" id="SSF55874">
    <property type="entry name" value="ATPase domain of HSP90 chaperone/DNA topoisomerase II/histidine kinase"/>
    <property type="match status" value="1"/>
</dbReference>
<dbReference type="SUPFAM" id="SSF47384">
    <property type="entry name" value="Homodimeric domain of signal transducing histidine kinase"/>
    <property type="match status" value="1"/>
</dbReference>
<evidence type="ECO:0000256" key="6">
    <source>
        <dbReference type="ARBA" id="ARBA00022553"/>
    </source>
</evidence>
<dbReference type="InterPro" id="IPR036097">
    <property type="entry name" value="HisK_dim/P_sf"/>
</dbReference>
<dbReference type="InterPro" id="IPR035965">
    <property type="entry name" value="PAS-like_dom_sf"/>
</dbReference>
<evidence type="ECO:0000256" key="9">
    <source>
        <dbReference type="ARBA" id="ARBA00022741"/>
    </source>
</evidence>
<sequence>MTIKNLLRIGFGVIFTLTALISILSVLNLKKIAEDDKAILRDNYESLIFVKNINEALDLPDIPNDVQQEIIQQNIINENNNITEPHEQEYADSLFANFIGFKKYSYDPLKKAVYRARMKAAVYHISTVNLKAIYQRNAKANIDANNAMLNMSILGAVSLLITILFLYRFPNYISQPINRFINAFSEISRKNYEVNIHFPDNSEFQSLGRSFNEMVTKLRDYEDGNLQSIKFEQLRVETLVQNVTDAIIGFDEQERIIFANPMAIKLLAVTEEQIKGKHLREIAQWNEVISKLIHSENAIYDLKLELDGEQTYFTREFFEIHLPANKNGQSKIGHFVLLKNITRFYHLDEAKTNFIATISHELKTPIGSIKMSTALLQNDRYGAITEFQKELIDNIEEDSDRLLKITSELLDMGQVQTGKLLLNFTATDPISIVNYAQKSVRLLAEQKDIAWKIDCSQDLPQVWADPDKTAWVLINLLTNAIKYSPNKSTVELAVAKTAEYVLEFSVRDHGEGIKENYLSRLFERYFKVPGDESRISGTGLGLAIAKDFITAQNGEIGVKSKINEGSRFYFTLPVHPY</sequence>
<dbReference type="InterPro" id="IPR050351">
    <property type="entry name" value="BphY/WalK/GraS-like"/>
</dbReference>
<dbReference type="InterPro" id="IPR000014">
    <property type="entry name" value="PAS"/>
</dbReference>
<accession>A0A563U8V8</accession>
<dbReference type="PROSITE" id="PS50109">
    <property type="entry name" value="HIS_KIN"/>
    <property type="match status" value="1"/>
</dbReference>
<dbReference type="AlphaFoldDB" id="A0A563U8V8"/>
<evidence type="ECO:0000259" key="16">
    <source>
        <dbReference type="PROSITE" id="PS50109"/>
    </source>
</evidence>
<evidence type="ECO:0000256" key="11">
    <source>
        <dbReference type="ARBA" id="ARBA00022840"/>
    </source>
</evidence>
<gene>
    <name evidence="19" type="ORF">FPZ42_00865</name>
</gene>
<evidence type="ECO:0000256" key="8">
    <source>
        <dbReference type="ARBA" id="ARBA00022692"/>
    </source>
</evidence>
<dbReference type="PRINTS" id="PR00344">
    <property type="entry name" value="BCTRLSENSOR"/>
</dbReference>
<keyword evidence="13" id="KW-0902">Two-component regulatory system</keyword>
<dbReference type="InterPro" id="IPR003660">
    <property type="entry name" value="HAMP_dom"/>
</dbReference>
<dbReference type="PROSITE" id="PS50885">
    <property type="entry name" value="HAMP"/>
    <property type="match status" value="1"/>
</dbReference>
<evidence type="ECO:0000256" key="13">
    <source>
        <dbReference type="ARBA" id="ARBA00023012"/>
    </source>
</evidence>
<dbReference type="CDD" id="cd06225">
    <property type="entry name" value="HAMP"/>
    <property type="match status" value="1"/>
</dbReference>
<feature type="transmembrane region" description="Helical" evidence="15">
    <location>
        <begin position="6"/>
        <end position="27"/>
    </location>
</feature>
<dbReference type="PROSITE" id="PS50112">
    <property type="entry name" value="PAS"/>
    <property type="match status" value="1"/>
</dbReference>
<dbReference type="GO" id="GO:0000155">
    <property type="term" value="F:phosphorelay sensor kinase activity"/>
    <property type="evidence" value="ECO:0007669"/>
    <property type="project" value="InterPro"/>
</dbReference>
<dbReference type="InterPro" id="IPR004358">
    <property type="entry name" value="Sig_transdc_His_kin-like_C"/>
</dbReference>
<dbReference type="EC" id="2.7.13.3" evidence="4"/>
<evidence type="ECO:0000256" key="12">
    <source>
        <dbReference type="ARBA" id="ARBA00022989"/>
    </source>
</evidence>
<evidence type="ECO:0000256" key="5">
    <source>
        <dbReference type="ARBA" id="ARBA00022475"/>
    </source>
</evidence>
<dbReference type="InterPro" id="IPR005467">
    <property type="entry name" value="His_kinase_dom"/>
</dbReference>
<dbReference type="CDD" id="cd00082">
    <property type="entry name" value="HisKA"/>
    <property type="match status" value="1"/>
</dbReference>
<feature type="domain" description="HAMP" evidence="18">
    <location>
        <begin position="171"/>
        <end position="223"/>
    </location>
</feature>
<dbReference type="Pfam" id="PF02518">
    <property type="entry name" value="HATPase_c"/>
    <property type="match status" value="1"/>
</dbReference>
<keyword evidence="6" id="KW-0597">Phosphoprotein</keyword>
<dbReference type="InterPro" id="IPR013767">
    <property type="entry name" value="PAS_fold"/>
</dbReference>
<evidence type="ECO:0000256" key="10">
    <source>
        <dbReference type="ARBA" id="ARBA00022777"/>
    </source>
</evidence>
<dbReference type="Gene3D" id="3.30.565.10">
    <property type="entry name" value="Histidine kinase-like ATPase, C-terminal domain"/>
    <property type="match status" value="1"/>
</dbReference>
<evidence type="ECO:0000313" key="19">
    <source>
        <dbReference type="EMBL" id="TWR27797.1"/>
    </source>
</evidence>
<evidence type="ECO:0000256" key="4">
    <source>
        <dbReference type="ARBA" id="ARBA00012438"/>
    </source>
</evidence>
<comment type="catalytic activity">
    <reaction evidence="1">
        <text>ATP + protein L-histidine = ADP + protein N-phospho-L-histidine.</text>
        <dbReference type="EC" id="2.7.13.3"/>
    </reaction>
</comment>
<dbReference type="EMBL" id="VOEI01000001">
    <property type="protein sequence ID" value="TWR27797.1"/>
    <property type="molecule type" value="Genomic_DNA"/>
</dbReference>
<proteinExistence type="predicted"/>
<dbReference type="CDD" id="cd00130">
    <property type="entry name" value="PAS"/>
    <property type="match status" value="1"/>
</dbReference>
<dbReference type="RefSeq" id="WP_146268614.1">
    <property type="nucleotide sequence ID" value="NZ_VOEI01000001.1"/>
</dbReference>
<dbReference type="Gene3D" id="3.30.450.20">
    <property type="entry name" value="PAS domain"/>
    <property type="match status" value="1"/>
</dbReference>
<dbReference type="GO" id="GO:0005524">
    <property type="term" value="F:ATP binding"/>
    <property type="evidence" value="ECO:0007669"/>
    <property type="project" value="UniProtKB-KW"/>
</dbReference>
<keyword evidence="8 15" id="KW-0812">Transmembrane</keyword>
<dbReference type="GO" id="GO:0030295">
    <property type="term" value="F:protein kinase activator activity"/>
    <property type="evidence" value="ECO:0007669"/>
    <property type="project" value="TreeGrafter"/>
</dbReference>
<keyword evidence="9" id="KW-0547">Nucleotide-binding</keyword>
<reference evidence="19 20" key="1">
    <citation type="submission" date="2019-07" db="EMBL/GenBank/DDBJ databases">
        <authorList>
            <person name="Kim J."/>
        </authorList>
    </citation>
    <scope>NUCLEOTIDE SEQUENCE [LARGE SCALE GENOMIC DNA]</scope>
    <source>
        <strain evidence="19 20">MJ1a</strain>
    </source>
</reference>
<dbReference type="OrthoDB" id="9813151at2"/>
<keyword evidence="14 15" id="KW-0472">Membrane</keyword>
<evidence type="ECO:0000256" key="2">
    <source>
        <dbReference type="ARBA" id="ARBA00004141"/>
    </source>
</evidence>